<name>A0A6A6AF21_9PLEO</name>
<dbReference type="Proteomes" id="UP000799771">
    <property type="component" value="Unassembled WGS sequence"/>
</dbReference>
<proteinExistence type="predicted"/>
<evidence type="ECO:0000313" key="1">
    <source>
        <dbReference type="EMBL" id="KAF2130562.1"/>
    </source>
</evidence>
<dbReference type="GeneID" id="54408413"/>
<reference evidence="1" key="1">
    <citation type="journal article" date="2020" name="Stud. Mycol.">
        <title>101 Dothideomycetes genomes: a test case for predicting lifestyles and emergence of pathogens.</title>
        <authorList>
            <person name="Haridas S."/>
            <person name="Albert R."/>
            <person name="Binder M."/>
            <person name="Bloem J."/>
            <person name="Labutti K."/>
            <person name="Salamov A."/>
            <person name="Andreopoulos B."/>
            <person name="Baker S."/>
            <person name="Barry K."/>
            <person name="Bills G."/>
            <person name="Bluhm B."/>
            <person name="Cannon C."/>
            <person name="Castanera R."/>
            <person name="Culley D."/>
            <person name="Daum C."/>
            <person name="Ezra D."/>
            <person name="Gonzalez J."/>
            <person name="Henrissat B."/>
            <person name="Kuo A."/>
            <person name="Liang C."/>
            <person name="Lipzen A."/>
            <person name="Lutzoni F."/>
            <person name="Magnuson J."/>
            <person name="Mondo S."/>
            <person name="Nolan M."/>
            <person name="Ohm R."/>
            <person name="Pangilinan J."/>
            <person name="Park H.-J."/>
            <person name="Ramirez L."/>
            <person name="Alfaro M."/>
            <person name="Sun H."/>
            <person name="Tritt A."/>
            <person name="Yoshinaga Y."/>
            <person name="Zwiers L.-H."/>
            <person name="Turgeon B."/>
            <person name="Goodwin S."/>
            <person name="Spatafora J."/>
            <person name="Crous P."/>
            <person name="Grigoriev I."/>
        </authorList>
    </citation>
    <scope>NUCLEOTIDE SEQUENCE</scope>
    <source>
        <strain evidence="1">CBS 119687</strain>
    </source>
</reference>
<protein>
    <submittedName>
        <fullName evidence="1">Uncharacterized protein</fullName>
    </submittedName>
</protein>
<organism evidence="1 2">
    <name type="scientific">Dothidotthia symphoricarpi CBS 119687</name>
    <dbReference type="NCBI Taxonomy" id="1392245"/>
    <lineage>
        <taxon>Eukaryota</taxon>
        <taxon>Fungi</taxon>
        <taxon>Dikarya</taxon>
        <taxon>Ascomycota</taxon>
        <taxon>Pezizomycotina</taxon>
        <taxon>Dothideomycetes</taxon>
        <taxon>Pleosporomycetidae</taxon>
        <taxon>Pleosporales</taxon>
        <taxon>Dothidotthiaceae</taxon>
        <taxon>Dothidotthia</taxon>
    </lineage>
</organism>
<accession>A0A6A6AF21</accession>
<dbReference type="AlphaFoldDB" id="A0A6A6AF21"/>
<dbReference type="EMBL" id="ML977504">
    <property type="protein sequence ID" value="KAF2130562.1"/>
    <property type="molecule type" value="Genomic_DNA"/>
</dbReference>
<gene>
    <name evidence="1" type="ORF">P153DRAFT_366136</name>
</gene>
<evidence type="ECO:0000313" key="2">
    <source>
        <dbReference type="Proteomes" id="UP000799771"/>
    </source>
</evidence>
<keyword evidence="2" id="KW-1185">Reference proteome</keyword>
<dbReference type="RefSeq" id="XP_033524949.1">
    <property type="nucleotide sequence ID" value="XM_033667981.1"/>
</dbReference>
<sequence length="70" mass="7864">MGVNPVFDEACIVASTYATQGQRLHMRNTVVHSPALDWAKTPPALAWLFPAMDGCRQLPTFLQRIHSRGW</sequence>